<evidence type="ECO:0000256" key="2">
    <source>
        <dbReference type="ARBA" id="ARBA00005268"/>
    </source>
</evidence>
<gene>
    <name evidence="7" type="primary">fetB</name>
    <name evidence="7" type="ORF">EQU24_03075</name>
</gene>
<reference evidence="8" key="1">
    <citation type="journal article" date="2019" name="J. Bacteriol.">
        <title>A Mutagenic Screen Identifies a TonB-Dependent Receptor Required for the Lanthanide Metal Switch in the Type I Methanotroph 'Methylotuvimicrobium buryatense' 5GB1C.</title>
        <authorList>
            <person name="Groom J.D."/>
            <person name="Ford S.M."/>
            <person name="Pesesky M.W."/>
            <person name="Lidstrom M.E."/>
        </authorList>
    </citation>
    <scope>NUCLEOTIDE SEQUENCE [LARGE SCALE GENOMIC DNA]</scope>
    <source>
        <strain evidence="8">5GB1C</strain>
    </source>
</reference>
<proteinExistence type="inferred from homology"/>
<feature type="transmembrane region" description="Helical" evidence="6">
    <location>
        <begin position="64"/>
        <end position="82"/>
    </location>
</feature>
<evidence type="ECO:0000313" key="7">
    <source>
        <dbReference type="EMBL" id="QCW81343.1"/>
    </source>
</evidence>
<name>A0A4P9ULS5_METBY</name>
<evidence type="ECO:0000256" key="6">
    <source>
        <dbReference type="SAM" id="Phobius"/>
    </source>
</evidence>
<accession>A0A4P9ULS5</accession>
<evidence type="ECO:0000313" key="8">
    <source>
        <dbReference type="Proteomes" id="UP000305881"/>
    </source>
</evidence>
<evidence type="ECO:0000256" key="4">
    <source>
        <dbReference type="ARBA" id="ARBA00022989"/>
    </source>
</evidence>
<dbReference type="STRING" id="675511.GCA_000341735_02391"/>
<keyword evidence="5 6" id="KW-0472">Membrane</keyword>
<dbReference type="Pfam" id="PF03649">
    <property type="entry name" value="UPF0014"/>
    <property type="match status" value="1"/>
</dbReference>
<protein>
    <submittedName>
        <fullName evidence="7">Iron export ABC transporter permease subunit FetB</fullName>
    </submittedName>
</protein>
<dbReference type="AlphaFoldDB" id="A0A4P9ULS5"/>
<dbReference type="OrthoDB" id="9791807at2"/>
<keyword evidence="8" id="KW-1185">Reference proteome</keyword>
<comment type="similarity">
    <text evidence="2">Belongs to the UPF0014 family.</text>
</comment>
<evidence type="ECO:0000256" key="1">
    <source>
        <dbReference type="ARBA" id="ARBA00004141"/>
    </source>
</evidence>
<dbReference type="PANTHER" id="PTHR30028:SF0">
    <property type="entry name" value="PROTEIN ALUMINUM SENSITIVE 3"/>
    <property type="match status" value="1"/>
</dbReference>
<feature type="transmembrane region" description="Helical" evidence="6">
    <location>
        <begin position="39"/>
        <end position="58"/>
    </location>
</feature>
<feature type="transmembrane region" description="Helical" evidence="6">
    <location>
        <begin position="12"/>
        <end position="32"/>
    </location>
</feature>
<dbReference type="InterPro" id="IPR005226">
    <property type="entry name" value="UPF0014_fam"/>
</dbReference>
<dbReference type="EMBL" id="CP035467">
    <property type="protein sequence ID" value="QCW81343.1"/>
    <property type="molecule type" value="Genomic_DNA"/>
</dbReference>
<feature type="transmembrane region" description="Helical" evidence="6">
    <location>
        <begin position="221"/>
        <end position="241"/>
    </location>
</feature>
<comment type="subcellular location">
    <subcellularLocation>
        <location evidence="1">Membrane</location>
        <topology evidence="1">Multi-pass membrane protein</topology>
    </subcellularLocation>
</comment>
<organism evidence="7 8">
    <name type="scientific">Methylotuvimicrobium buryatense</name>
    <name type="common">Methylomicrobium buryatense</name>
    <dbReference type="NCBI Taxonomy" id="95641"/>
    <lineage>
        <taxon>Bacteria</taxon>
        <taxon>Pseudomonadati</taxon>
        <taxon>Pseudomonadota</taxon>
        <taxon>Gammaproteobacteria</taxon>
        <taxon>Methylococcales</taxon>
        <taxon>Methylococcaceae</taxon>
        <taxon>Methylotuvimicrobium</taxon>
    </lineage>
</organism>
<feature type="transmembrane region" description="Helical" evidence="6">
    <location>
        <begin position="184"/>
        <end position="201"/>
    </location>
</feature>
<dbReference type="PANTHER" id="PTHR30028">
    <property type="entry name" value="UPF0014 INNER MEMBRANE PROTEIN YBBM-RELATED"/>
    <property type="match status" value="1"/>
</dbReference>
<dbReference type="RefSeq" id="WP_017840909.1">
    <property type="nucleotide sequence ID" value="NZ_CP035467.1"/>
</dbReference>
<dbReference type="GO" id="GO:0005886">
    <property type="term" value="C:plasma membrane"/>
    <property type="evidence" value="ECO:0007669"/>
    <property type="project" value="TreeGrafter"/>
</dbReference>
<evidence type="ECO:0000256" key="3">
    <source>
        <dbReference type="ARBA" id="ARBA00022692"/>
    </source>
</evidence>
<keyword evidence="3 6" id="KW-0812">Transmembrane</keyword>
<evidence type="ECO:0000256" key="5">
    <source>
        <dbReference type="ARBA" id="ARBA00023136"/>
    </source>
</evidence>
<sequence length="264" mass="29664">METLDIELPRMTLLYGLCLLPWLLLRMLGLLLSRDIGISVLRMSVQLALVGFYLKWLFELNNPWFNGLWILMMLLVADFSILRRAGLKARYFALATFIAIAFSILFSTAFLVLWVIRPALFYDARYIVPLSGMILGNCLQGNVIALERFYSSLSKNENEYATFLMLGATRIEAVRTYFRDAIKAAINPTIAGMATMGLVSLPGMMTGQILGGSEPWVAVKYQIAIMICIFTSTTLATIINLKLSLNSAFNDFDVLRDEVIDKQS</sequence>
<dbReference type="Proteomes" id="UP000305881">
    <property type="component" value="Chromosome"/>
</dbReference>
<dbReference type="KEGG" id="mbur:EQU24_03075"/>
<feature type="transmembrane region" description="Helical" evidence="6">
    <location>
        <begin position="91"/>
        <end position="114"/>
    </location>
</feature>
<keyword evidence="4 6" id="KW-1133">Transmembrane helix</keyword>